<dbReference type="GO" id="GO:0005634">
    <property type="term" value="C:nucleus"/>
    <property type="evidence" value="ECO:0007669"/>
    <property type="project" value="UniProtKB-SubCell"/>
</dbReference>
<keyword evidence="6 9" id="KW-0697">Rotamase</keyword>
<evidence type="ECO:0000256" key="2">
    <source>
        <dbReference type="ARBA" id="ARBA00004123"/>
    </source>
</evidence>
<evidence type="ECO:0000256" key="7">
    <source>
        <dbReference type="ARBA" id="ARBA00023235"/>
    </source>
</evidence>
<dbReference type="InParanoid" id="S7WAD4"/>
<dbReference type="VEuPathDB" id="MicrosporidiaDB:SLOPH_1450"/>
<dbReference type="OrthoDB" id="16120at2759"/>
<dbReference type="PANTHER" id="PTHR10012:SF3">
    <property type="entry name" value="SERINE_THREONINE-PROTEIN PHOSPHATASE 2A ACTIVATOR 1"/>
    <property type="match status" value="1"/>
</dbReference>
<dbReference type="PANTHER" id="PTHR10012">
    <property type="entry name" value="SERINE/THREONINE-PROTEIN PHOSPHATASE 2A REGULATORY SUBUNIT B"/>
    <property type="match status" value="1"/>
</dbReference>
<dbReference type="GO" id="GO:0007052">
    <property type="term" value="P:mitotic spindle organization"/>
    <property type="evidence" value="ECO:0007669"/>
    <property type="project" value="TreeGrafter"/>
</dbReference>
<dbReference type="HOGENOM" id="CLU_030733_4_0_1"/>
<sequence length="307" mass="35627">MDTQEELDKRFLKTKAYKKIRFVFERFLGKIEKTGGFGVIGSNTLVMRLLAKTEKLMDSVELESGGNKVGNMGALKFLKKLKKLCPNVYFLNSFGSKRLDYGTGHELNFFAFLVCLKFKMKLDIHEIDGCLIEYFRIIRKYLLKFHLEPAGSHGAWGYCDYQIFPFLIGALQNFNEERTLGQKYGPILESHSINPGLNIVPNTEDEMYNSLSFIAFQKTKINKIKFKNHSPMLYALKDKTWEDIVETLTRYLEDKVFGKYVVMQHFAFTYTLSKYEVPPVDSSDDDIPHYATFKVNHGSRNEISKRY</sequence>
<keyword evidence="8" id="KW-0539">Nucleus</keyword>
<comment type="caution">
    <text evidence="10">The sequence shown here is derived from an EMBL/GenBank/DDBJ whole genome shotgun (WGS) entry which is preliminary data.</text>
</comment>
<evidence type="ECO:0000313" key="10">
    <source>
        <dbReference type="EMBL" id="EPR79915.1"/>
    </source>
</evidence>
<dbReference type="InterPro" id="IPR043170">
    <property type="entry name" value="PTPA_C_lid"/>
</dbReference>
<evidence type="ECO:0000256" key="9">
    <source>
        <dbReference type="RuleBase" id="RU361210"/>
    </source>
</evidence>
<comment type="similarity">
    <text evidence="4 9">Belongs to the PTPA-type PPIase family.</text>
</comment>
<keyword evidence="5 9" id="KW-0963">Cytoplasm</keyword>
<accession>S7WAD4</accession>
<keyword evidence="7 9" id="KW-0413">Isomerase</keyword>
<dbReference type="Proteomes" id="UP000014978">
    <property type="component" value="Unassembled WGS sequence"/>
</dbReference>
<comment type="function">
    <text evidence="9">PPIases accelerate the folding of proteins. It catalyzes the cis-trans isomerization of proline imidic peptide bonds in oligopeptides.</text>
</comment>
<name>S7WAD4_SPRLO</name>
<dbReference type="FunCoup" id="S7WAD4">
    <property type="interactions" value="96"/>
</dbReference>
<dbReference type="GO" id="GO:0008160">
    <property type="term" value="F:protein tyrosine phosphatase activator activity"/>
    <property type="evidence" value="ECO:0007669"/>
    <property type="project" value="TreeGrafter"/>
</dbReference>
<dbReference type="InterPro" id="IPR004327">
    <property type="entry name" value="Phstyr_phstse_ac"/>
</dbReference>
<reference evidence="11" key="1">
    <citation type="journal article" date="2013" name="PLoS Genet.">
        <title>The genome of Spraguea lophii and the basis of host-microsporidian interactions.</title>
        <authorList>
            <person name="Campbell S.E."/>
            <person name="Williams T.A."/>
            <person name="Yousuf A."/>
            <person name="Soanes D.M."/>
            <person name="Paszkiewicz K.H."/>
            <person name="Williams B.A.P."/>
        </authorList>
    </citation>
    <scope>NUCLEOTIDE SEQUENCE [LARGE SCALE GENOMIC DNA]</scope>
    <source>
        <strain evidence="11">42_110</strain>
    </source>
</reference>
<dbReference type="STRING" id="1358809.S7WAD4"/>
<dbReference type="GO" id="GO:0000159">
    <property type="term" value="C:protein phosphatase type 2A complex"/>
    <property type="evidence" value="ECO:0007669"/>
    <property type="project" value="TreeGrafter"/>
</dbReference>
<dbReference type="EMBL" id="ATCN01000073">
    <property type="protein sequence ID" value="EPR79915.1"/>
    <property type="molecule type" value="Genomic_DNA"/>
</dbReference>
<dbReference type="OMA" id="RFANCAV"/>
<proteinExistence type="inferred from homology"/>
<dbReference type="EC" id="5.2.1.8" evidence="9"/>
<evidence type="ECO:0000256" key="3">
    <source>
        <dbReference type="ARBA" id="ARBA00004496"/>
    </source>
</evidence>
<dbReference type="InterPro" id="IPR037218">
    <property type="entry name" value="PTPA_sf"/>
</dbReference>
<organism evidence="10 11">
    <name type="scientific">Spraguea lophii (strain 42_110)</name>
    <name type="common">Microsporidian parasite</name>
    <dbReference type="NCBI Taxonomy" id="1358809"/>
    <lineage>
        <taxon>Eukaryota</taxon>
        <taxon>Fungi</taxon>
        <taxon>Fungi incertae sedis</taxon>
        <taxon>Microsporidia</taxon>
        <taxon>Spragueidae</taxon>
        <taxon>Spraguea</taxon>
    </lineage>
</organism>
<evidence type="ECO:0000313" key="11">
    <source>
        <dbReference type="Proteomes" id="UP000014978"/>
    </source>
</evidence>
<protein>
    <recommendedName>
        <fullName evidence="9">Serine/threonine-protein phosphatase 2A activator</fullName>
        <ecNumber evidence="9">5.2.1.8</ecNumber>
    </recommendedName>
    <alternativeName>
        <fullName evidence="9">Phosphotyrosyl phosphatase activator</fullName>
    </alternativeName>
</protein>
<evidence type="ECO:0000256" key="8">
    <source>
        <dbReference type="ARBA" id="ARBA00023242"/>
    </source>
</evidence>
<dbReference type="Pfam" id="PF03095">
    <property type="entry name" value="PTPA"/>
    <property type="match status" value="1"/>
</dbReference>
<gene>
    <name evidence="10" type="ORF">SLOPH_1450</name>
</gene>
<comment type="subcellular location">
    <subcellularLocation>
        <location evidence="3 9">Cytoplasm</location>
    </subcellularLocation>
    <subcellularLocation>
        <location evidence="2">Nucleus</location>
    </subcellularLocation>
</comment>
<dbReference type="GO" id="GO:0005737">
    <property type="term" value="C:cytoplasm"/>
    <property type="evidence" value="ECO:0007669"/>
    <property type="project" value="UniProtKB-SubCell"/>
</dbReference>
<evidence type="ECO:0000256" key="6">
    <source>
        <dbReference type="ARBA" id="ARBA00023110"/>
    </source>
</evidence>
<dbReference type="SUPFAM" id="SSF140984">
    <property type="entry name" value="PTPA-like"/>
    <property type="match status" value="1"/>
</dbReference>
<dbReference type="Gene3D" id="1.20.120.1150">
    <property type="match status" value="1"/>
</dbReference>
<dbReference type="AlphaFoldDB" id="S7WAD4"/>
<keyword evidence="11" id="KW-1185">Reference proteome</keyword>
<evidence type="ECO:0000256" key="1">
    <source>
        <dbReference type="ARBA" id="ARBA00000971"/>
    </source>
</evidence>
<evidence type="ECO:0000256" key="5">
    <source>
        <dbReference type="ARBA" id="ARBA00022490"/>
    </source>
</evidence>
<dbReference type="GO" id="GO:0003755">
    <property type="term" value="F:peptidyl-prolyl cis-trans isomerase activity"/>
    <property type="evidence" value="ECO:0007669"/>
    <property type="project" value="UniProtKB-KW"/>
</dbReference>
<evidence type="ECO:0000256" key="4">
    <source>
        <dbReference type="ARBA" id="ARBA00011019"/>
    </source>
</evidence>
<comment type="catalytic activity">
    <reaction evidence="1 9">
        <text>[protein]-peptidylproline (omega=180) = [protein]-peptidylproline (omega=0)</text>
        <dbReference type="Rhea" id="RHEA:16237"/>
        <dbReference type="Rhea" id="RHEA-COMP:10747"/>
        <dbReference type="Rhea" id="RHEA-COMP:10748"/>
        <dbReference type="ChEBI" id="CHEBI:83833"/>
        <dbReference type="ChEBI" id="CHEBI:83834"/>
        <dbReference type="EC" id="5.2.1.8"/>
    </reaction>
</comment>